<dbReference type="InParanoid" id="A0A545ASP7"/>
<dbReference type="InterPro" id="IPR002912">
    <property type="entry name" value="ACT_dom"/>
</dbReference>
<evidence type="ECO:0000256" key="2">
    <source>
        <dbReference type="ARBA" id="ARBA00005135"/>
    </source>
</evidence>
<dbReference type="AlphaFoldDB" id="A0A545ASP7"/>
<keyword evidence="9" id="KW-0718">Serine biosynthesis</keyword>
<organism evidence="15 16">
    <name type="scientific">Cryptosporangium phraense</name>
    <dbReference type="NCBI Taxonomy" id="2593070"/>
    <lineage>
        <taxon>Bacteria</taxon>
        <taxon>Bacillati</taxon>
        <taxon>Actinomycetota</taxon>
        <taxon>Actinomycetes</taxon>
        <taxon>Cryptosporangiales</taxon>
        <taxon>Cryptosporangiaceae</taxon>
        <taxon>Cryptosporangium</taxon>
    </lineage>
</organism>
<dbReference type="SFLD" id="SFLDG01136">
    <property type="entry name" value="C1.6:_Phosphoserine_Phosphatas"/>
    <property type="match status" value="1"/>
</dbReference>
<dbReference type="SUPFAM" id="SSF55021">
    <property type="entry name" value="ACT-like"/>
    <property type="match status" value="1"/>
</dbReference>
<dbReference type="EMBL" id="VIRS01000012">
    <property type="protein sequence ID" value="TQS43645.1"/>
    <property type="molecule type" value="Genomic_DNA"/>
</dbReference>
<keyword evidence="7 15" id="KW-0378">Hydrolase</keyword>
<keyword evidence="16" id="KW-1185">Reference proteome</keyword>
<comment type="pathway">
    <text evidence="2">Amino-acid biosynthesis; L-serine biosynthesis; L-serine from 3-phospho-D-glycerate: step 3/3.</text>
</comment>
<dbReference type="SFLD" id="SFLDF00029">
    <property type="entry name" value="phosphoserine_phosphatase"/>
    <property type="match status" value="1"/>
</dbReference>
<dbReference type="InterPro" id="IPR023214">
    <property type="entry name" value="HAD_sf"/>
</dbReference>
<evidence type="ECO:0000256" key="8">
    <source>
        <dbReference type="ARBA" id="ARBA00022842"/>
    </source>
</evidence>
<dbReference type="PROSITE" id="PS51671">
    <property type="entry name" value="ACT"/>
    <property type="match status" value="1"/>
</dbReference>
<evidence type="ECO:0000313" key="16">
    <source>
        <dbReference type="Proteomes" id="UP000317982"/>
    </source>
</evidence>
<dbReference type="OrthoDB" id="9792539at2"/>
<keyword evidence="8" id="KW-0460">Magnesium</keyword>
<dbReference type="InterPro" id="IPR050582">
    <property type="entry name" value="HAD-like_SerB"/>
</dbReference>
<comment type="cofactor">
    <cofactor evidence="1">
        <name>Mg(2+)</name>
        <dbReference type="ChEBI" id="CHEBI:18420"/>
    </cofactor>
</comment>
<proteinExistence type="inferred from homology"/>
<dbReference type="GO" id="GO:0006564">
    <property type="term" value="P:L-serine biosynthetic process"/>
    <property type="evidence" value="ECO:0007669"/>
    <property type="project" value="UniProtKB-KW"/>
</dbReference>
<protein>
    <recommendedName>
        <fullName evidence="4">phosphoserine phosphatase</fullName>
        <ecNumber evidence="4">3.1.3.3</ecNumber>
    </recommendedName>
    <alternativeName>
        <fullName evidence="10">O-phosphoserine phosphohydrolase</fullName>
    </alternativeName>
</protein>
<dbReference type="SFLD" id="SFLDS00003">
    <property type="entry name" value="Haloacid_Dehalogenase"/>
    <property type="match status" value="1"/>
</dbReference>
<dbReference type="PANTHER" id="PTHR43344">
    <property type="entry name" value="PHOSPHOSERINE PHOSPHATASE"/>
    <property type="match status" value="1"/>
</dbReference>
<dbReference type="CDD" id="cd04870">
    <property type="entry name" value="ACT_PSP_1"/>
    <property type="match status" value="1"/>
</dbReference>
<dbReference type="InterPro" id="IPR004469">
    <property type="entry name" value="PSP"/>
</dbReference>
<sequence length="394" mass="41460">MTESTRALLTVTGTDRPGVTAALFSSLATLDLEVRDVEQVVIRGQLLLGVSVELPSPDDLAKVREKVSNLGRALGVWIEVALAPGGDQAMTRRGEKPHHVTVLGRPLTAEAVAAVAKAVSDLGGNIDAITRLSKYPVTSLELRVSGVESDPLRTTLSALATGHRIDVAVERSGLARRAKRLVVFDVDSTLITGEVIEMLAAHAGREAEVAAVTAAAMRGELDFADSLRHRVAALEGLDAVVFEKVRAEVTLTPGARTLVRTLKRMGYRCGIVSGGFTQITDHLVDLLGLDFAAANTLEVVDGVLTGRVIGDIVDRPGKAVALRRFAEAAGIPMAQTVAVGDGANDIDMISAAGLGIAFNAKPALREVADTALNQPYLDAILFFLGVPSEEVEEA</sequence>
<evidence type="ECO:0000313" key="15">
    <source>
        <dbReference type="EMBL" id="TQS43645.1"/>
    </source>
</evidence>
<dbReference type="RefSeq" id="WP_142705946.1">
    <property type="nucleotide sequence ID" value="NZ_VIRS01000012.1"/>
</dbReference>
<evidence type="ECO:0000256" key="5">
    <source>
        <dbReference type="ARBA" id="ARBA00022605"/>
    </source>
</evidence>
<feature type="active site" description="Proton donor" evidence="13">
    <location>
        <position position="187"/>
    </location>
</feature>
<dbReference type="GO" id="GO:0000287">
    <property type="term" value="F:magnesium ion binding"/>
    <property type="evidence" value="ECO:0007669"/>
    <property type="project" value="TreeGrafter"/>
</dbReference>
<feature type="active site" description="Nucleophile" evidence="13">
    <location>
        <position position="185"/>
    </location>
</feature>
<evidence type="ECO:0000256" key="3">
    <source>
        <dbReference type="ARBA" id="ARBA00009184"/>
    </source>
</evidence>
<comment type="catalytic activity">
    <reaction evidence="11">
        <text>O-phospho-L-serine + H2O = L-serine + phosphate</text>
        <dbReference type="Rhea" id="RHEA:21208"/>
        <dbReference type="ChEBI" id="CHEBI:15377"/>
        <dbReference type="ChEBI" id="CHEBI:33384"/>
        <dbReference type="ChEBI" id="CHEBI:43474"/>
        <dbReference type="ChEBI" id="CHEBI:57524"/>
        <dbReference type="EC" id="3.1.3.3"/>
    </reaction>
</comment>
<evidence type="ECO:0000256" key="10">
    <source>
        <dbReference type="ARBA" id="ARBA00031693"/>
    </source>
</evidence>
<accession>A0A545ASP7</accession>
<dbReference type="SUPFAM" id="SSF56784">
    <property type="entry name" value="HAD-like"/>
    <property type="match status" value="1"/>
</dbReference>
<evidence type="ECO:0000259" key="14">
    <source>
        <dbReference type="PROSITE" id="PS51671"/>
    </source>
</evidence>
<dbReference type="Pfam" id="PF12710">
    <property type="entry name" value="HAD"/>
    <property type="match status" value="1"/>
</dbReference>
<dbReference type="InterPro" id="IPR036412">
    <property type="entry name" value="HAD-like_sf"/>
</dbReference>
<dbReference type="GO" id="GO:0036424">
    <property type="term" value="F:L-phosphoserine phosphatase activity"/>
    <property type="evidence" value="ECO:0007669"/>
    <property type="project" value="InterPro"/>
</dbReference>
<reference evidence="15 16" key="1">
    <citation type="submission" date="2019-07" db="EMBL/GenBank/DDBJ databases">
        <title>Cryptosporangium phraense sp. nov., isolated from plant litter.</title>
        <authorList>
            <person name="Suriyachadkun C."/>
        </authorList>
    </citation>
    <scope>NUCLEOTIDE SEQUENCE [LARGE SCALE GENOMIC DNA]</scope>
    <source>
        <strain evidence="15 16">A-T 5661</strain>
    </source>
</reference>
<gene>
    <name evidence="15" type="primary">serB</name>
    <name evidence="15" type="ORF">FL583_18605</name>
</gene>
<dbReference type="UniPathway" id="UPA00135">
    <property type="reaction ID" value="UER00198"/>
</dbReference>
<comment type="catalytic activity">
    <reaction evidence="12">
        <text>O-phospho-D-serine + H2O = D-serine + phosphate</text>
        <dbReference type="Rhea" id="RHEA:24873"/>
        <dbReference type="ChEBI" id="CHEBI:15377"/>
        <dbReference type="ChEBI" id="CHEBI:35247"/>
        <dbReference type="ChEBI" id="CHEBI:43474"/>
        <dbReference type="ChEBI" id="CHEBI:58680"/>
        <dbReference type="EC" id="3.1.3.3"/>
    </reaction>
</comment>
<dbReference type="SFLD" id="SFLDG01137">
    <property type="entry name" value="C1.6.1:_Phosphoserine_Phosphat"/>
    <property type="match status" value="1"/>
</dbReference>
<dbReference type="PANTHER" id="PTHR43344:SF2">
    <property type="entry name" value="PHOSPHOSERINE PHOSPHATASE"/>
    <property type="match status" value="1"/>
</dbReference>
<dbReference type="NCBIfam" id="TIGR01488">
    <property type="entry name" value="HAD-SF-IB"/>
    <property type="match status" value="1"/>
</dbReference>
<keyword evidence="5" id="KW-0028">Amino-acid biosynthesis</keyword>
<dbReference type="Proteomes" id="UP000317982">
    <property type="component" value="Unassembled WGS sequence"/>
</dbReference>
<comment type="caution">
    <text evidence="15">The sequence shown here is derived from an EMBL/GenBank/DDBJ whole genome shotgun (WGS) entry which is preliminary data.</text>
</comment>
<dbReference type="InterPro" id="IPR045865">
    <property type="entry name" value="ACT-like_dom_sf"/>
</dbReference>
<evidence type="ECO:0000256" key="1">
    <source>
        <dbReference type="ARBA" id="ARBA00001946"/>
    </source>
</evidence>
<dbReference type="Pfam" id="PF13740">
    <property type="entry name" value="ACT_6"/>
    <property type="match status" value="1"/>
</dbReference>
<dbReference type="NCBIfam" id="TIGR00338">
    <property type="entry name" value="serB"/>
    <property type="match status" value="1"/>
</dbReference>
<evidence type="ECO:0000256" key="6">
    <source>
        <dbReference type="ARBA" id="ARBA00022723"/>
    </source>
</evidence>
<feature type="domain" description="ACT" evidence="14">
    <location>
        <begin position="8"/>
        <end position="85"/>
    </location>
</feature>
<evidence type="ECO:0000256" key="7">
    <source>
        <dbReference type="ARBA" id="ARBA00022801"/>
    </source>
</evidence>
<dbReference type="CDD" id="cd07500">
    <property type="entry name" value="HAD_PSP"/>
    <property type="match status" value="1"/>
</dbReference>
<evidence type="ECO:0000256" key="4">
    <source>
        <dbReference type="ARBA" id="ARBA00012640"/>
    </source>
</evidence>
<dbReference type="InterPro" id="IPR049148">
    <property type="entry name" value="PSP_ACT"/>
</dbReference>
<evidence type="ECO:0000256" key="12">
    <source>
        <dbReference type="ARBA" id="ARBA00048523"/>
    </source>
</evidence>
<dbReference type="Pfam" id="PF21086">
    <property type="entry name" value="ACT_PSP_2"/>
    <property type="match status" value="1"/>
</dbReference>
<evidence type="ECO:0000256" key="11">
    <source>
        <dbReference type="ARBA" id="ARBA00048138"/>
    </source>
</evidence>
<keyword evidence="6" id="KW-0479">Metal-binding</keyword>
<dbReference type="Gene3D" id="3.40.50.1000">
    <property type="entry name" value="HAD superfamily/HAD-like"/>
    <property type="match status" value="1"/>
</dbReference>
<dbReference type="Gene3D" id="3.30.70.260">
    <property type="match status" value="2"/>
</dbReference>
<dbReference type="FunCoup" id="A0A545ASP7">
    <property type="interactions" value="167"/>
</dbReference>
<evidence type="ECO:0000256" key="13">
    <source>
        <dbReference type="PIRSR" id="PIRSR604469-1"/>
    </source>
</evidence>
<dbReference type="GO" id="GO:0005737">
    <property type="term" value="C:cytoplasm"/>
    <property type="evidence" value="ECO:0007669"/>
    <property type="project" value="TreeGrafter"/>
</dbReference>
<dbReference type="EC" id="3.1.3.3" evidence="4"/>
<comment type="similarity">
    <text evidence="3">Belongs to the HAD-like hydrolase superfamily. SerB family.</text>
</comment>
<name>A0A545ASP7_9ACTN</name>
<evidence type="ECO:0000256" key="9">
    <source>
        <dbReference type="ARBA" id="ARBA00023299"/>
    </source>
</evidence>